<accession>A0A2K1IHL1</accession>
<dbReference type="Gramene" id="Pp3c24_20610V3.1">
    <property type="protein sequence ID" value="PAC:32909186.CDS.1"/>
    <property type="gene ID" value="Pp3c24_20610"/>
</dbReference>
<protein>
    <submittedName>
        <fullName evidence="1 2">Uncharacterized protein</fullName>
    </submittedName>
</protein>
<reference evidence="2" key="3">
    <citation type="submission" date="2020-12" db="UniProtKB">
        <authorList>
            <consortium name="EnsemblPlants"/>
        </authorList>
    </citation>
    <scope>IDENTIFICATION</scope>
</reference>
<sequence length="54" mass="5963">MQVIDIRVGVGCLALAPSPMLICDFFMSHFCNTALSLTYHHSSRVHLCYLVGGH</sequence>
<dbReference type="Gramene" id="Pp3c24_20610V3.2">
    <property type="protein sequence ID" value="PAC:32909187.CDS.1"/>
    <property type="gene ID" value="Pp3c24_20610"/>
</dbReference>
<gene>
    <name evidence="1" type="ORF">PHYPA_029351</name>
</gene>
<dbReference type="Proteomes" id="UP000006727">
    <property type="component" value="Chromosome 24"/>
</dbReference>
<dbReference type="EMBL" id="ABEU02000024">
    <property type="protein sequence ID" value="PNR28758.1"/>
    <property type="molecule type" value="Genomic_DNA"/>
</dbReference>
<organism evidence="1">
    <name type="scientific">Physcomitrium patens</name>
    <name type="common">Spreading-leaved earth moss</name>
    <name type="synonym">Physcomitrella patens</name>
    <dbReference type="NCBI Taxonomy" id="3218"/>
    <lineage>
        <taxon>Eukaryota</taxon>
        <taxon>Viridiplantae</taxon>
        <taxon>Streptophyta</taxon>
        <taxon>Embryophyta</taxon>
        <taxon>Bryophyta</taxon>
        <taxon>Bryophytina</taxon>
        <taxon>Bryopsida</taxon>
        <taxon>Funariidae</taxon>
        <taxon>Funariales</taxon>
        <taxon>Funariaceae</taxon>
        <taxon>Physcomitrium</taxon>
    </lineage>
</organism>
<reference evidence="1 3" key="1">
    <citation type="journal article" date="2008" name="Science">
        <title>The Physcomitrella genome reveals evolutionary insights into the conquest of land by plants.</title>
        <authorList>
            <person name="Rensing S."/>
            <person name="Lang D."/>
            <person name="Zimmer A."/>
            <person name="Terry A."/>
            <person name="Salamov A."/>
            <person name="Shapiro H."/>
            <person name="Nishiyama T."/>
            <person name="Perroud P.-F."/>
            <person name="Lindquist E."/>
            <person name="Kamisugi Y."/>
            <person name="Tanahashi T."/>
            <person name="Sakakibara K."/>
            <person name="Fujita T."/>
            <person name="Oishi K."/>
            <person name="Shin-I T."/>
            <person name="Kuroki Y."/>
            <person name="Toyoda A."/>
            <person name="Suzuki Y."/>
            <person name="Hashimoto A."/>
            <person name="Yamaguchi K."/>
            <person name="Sugano A."/>
            <person name="Kohara Y."/>
            <person name="Fujiyama A."/>
            <person name="Anterola A."/>
            <person name="Aoki S."/>
            <person name="Ashton N."/>
            <person name="Barbazuk W.B."/>
            <person name="Barker E."/>
            <person name="Bennetzen J."/>
            <person name="Bezanilla M."/>
            <person name="Blankenship R."/>
            <person name="Cho S.H."/>
            <person name="Dutcher S."/>
            <person name="Estelle M."/>
            <person name="Fawcett J.A."/>
            <person name="Gundlach H."/>
            <person name="Hanada K."/>
            <person name="Heyl A."/>
            <person name="Hicks K.A."/>
            <person name="Hugh J."/>
            <person name="Lohr M."/>
            <person name="Mayer K."/>
            <person name="Melkozernov A."/>
            <person name="Murata T."/>
            <person name="Nelson D."/>
            <person name="Pils B."/>
            <person name="Prigge M."/>
            <person name="Reiss B."/>
            <person name="Renner T."/>
            <person name="Rombauts S."/>
            <person name="Rushton P."/>
            <person name="Sanderfoot A."/>
            <person name="Schween G."/>
            <person name="Shiu S.-H."/>
            <person name="Stueber K."/>
            <person name="Theodoulou F.L."/>
            <person name="Tu H."/>
            <person name="Van de Peer Y."/>
            <person name="Verrier P.J."/>
            <person name="Waters E."/>
            <person name="Wood A."/>
            <person name="Yang L."/>
            <person name="Cove D."/>
            <person name="Cuming A."/>
            <person name="Hasebe M."/>
            <person name="Lucas S."/>
            <person name="Mishler D.B."/>
            <person name="Reski R."/>
            <person name="Grigoriev I."/>
            <person name="Quatrano R.S."/>
            <person name="Boore J.L."/>
        </authorList>
    </citation>
    <scope>NUCLEOTIDE SEQUENCE [LARGE SCALE GENOMIC DNA]</scope>
    <source>
        <strain evidence="2 3">cv. Gransden 2004</strain>
    </source>
</reference>
<reference evidence="1 3" key="2">
    <citation type="journal article" date="2018" name="Plant J.">
        <title>The Physcomitrella patens chromosome-scale assembly reveals moss genome structure and evolution.</title>
        <authorList>
            <person name="Lang D."/>
            <person name="Ullrich K.K."/>
            <person name="Murat F."/>
            <person name="Fuchs J."/>
            <person name="Jenkins J."/>
            <person name="Haas F.B."/>
            <person name="Piednoel M."/>
            <person name="Gundlach H."/>
            <person name="Van Bel M."/>
            <person name="Meyberg R."/>
            <person name="Vives C."/>
            <person name="Morata J."/>
            <person name="Symeonidi A."/>
            <person name="Hiss M."/>
            <person name="Muchero W."/>
            <person name="Kamisugi Y."/>
            <person name="Saleh O."/>
            <person name="Blanc G."/>
            <person name="Decker E.L."/>
            <person name="van Gessel N."/>
            <person name="Grimwood J."/>
            <person name="Hayes R.D."/>
            <person name="Graham S.W."/>
            <person name="Gunter L.E."/>
            <person name="McDaniel S.F."/>
            <person name="Hoernstein S.N.W."/>
            <person name="Larsson A."/>
            <person name="Li F.W."/>
            <person name="Perroud P.F."/>
            <person name="Phillips J."/>
            <person name="Ranjan P."/>
            <person name="Rokshar D.S."/>
            <person name="Rothfels C.J."/>
            <person name="Schneider L."/>
            <person name="Shu S."/>
            <person name="Stevenson D.W."/>
            <person name="Thummler F."/>
            <person name="Tillich M."/>
            <person name="Villarreal Aguilar J.C."/>
            <person name="Widiez T."/>
            <person name="Wong G.K."/>
            <person name="Wymore A."/>
            <person name="Zhang Y."/>
            <person name="Zimmer A.D."/>
            <person name="Quatrano R.S."/>
            <person name="Mayer K.F.X."/>
            <person name="Goodstein D."/>
            <person name="Casacuberta J.M."/>
            <person name="Vandepoele K."/>
            <person name="Reski R."/>
            <person name="Cuming A.C."/>
            <person name="Tuskan G.A."/>
            <person name="Maumus F."/>
            <person name="Salse J."/>
            <person name="Schmutz J."/>
            <person name="Rensing S.A."/>
        </authorList>
    </citation>
    <scope>NUCLEOTIDE SEQUENCE [LARGE SCALE GENOMIC DNA]</scope>
    <source>
        <strain evidence="2 3">cv. Gransden 2004</strain>
    </source>
</reference>
<evidence type="ECO:0000313" key="2">
    <source>
        <dbReference type="EnsemblPlants" id="PAC:32909186.CDS.1"/>
    </source>
</evidence>
<keyword evidence="3" id="KW-1185">Reference proteome</keyword>
<dbReference type="InParanoid" id="A0A2K1IHL1"/>
<dbReference type="EnsemblPlants" id="Pp3c24_20610V3.1">
    <property type="protein sequence ID" value="PAC:32909186.CDS.1"/>
    <property type="gene ID" value="Pp3c24_20610"/>
</dbReference>
<evidence type="ECO:0000313" key="1">
    <source>
        <dbReference type="EMBL" id="PNR28758.1"/>
    </source>
</evidence>
<dbReference type="AlphaFoldDB" id="A0A2K1IHL1"/>
<dbReference type="EnsemblPlants" id="Pp3c24_20610V3.2">
    <property type="protein sequence ID" value="PAC:32909187.CDS.1"/>
    <property type="gene ID" value="Pp3c24_20610"/>
</dbReference>
<proteinExistence type="predicted"/>
<evidence type="ECO:0000313" key="3">
    <source>
        <dbReference type="Proteomes" id="UP000006727"/>
    </source>
</evidence>
<name>A0A2K1IHL1_PHYPA</name>